<dbReference type="InterPro" id="IPR001841">
    <property type="entry name" value="Znf_RING"/>
</dbReference>
<dbReference type="FunFam" id="3.30.40.10:FF:000187">
    <property type="entry name" value="E3 ubiquitin-protein ligase ATL6"/>
    <property type="match status" value="1"/>
</dbReference>
<evidence type="ECO:0000256" key="15">
    <source>
        <dbReference type="SAM" id="MobiDB-lite"/>
    </source>
</evidence>
<evidence type="ECO:0000256" key="14">
    <source>
        <dbReference type="PROSITE-ProRule" id="PRU00175"/>
    </source>
</evidence>
<feature type="chain" id="PRO_5043675813" description="RING-type E3 ubiquitin transferase" evidence="17">
    <location>
        <begin position="37"/>
        <end position="365"/>
    </location>
</feature>
<dbReference type="PANTHER" id="PTHR14155:SF263">
    <property type="entry name" value="E3 UBIQUITIN-PROTEIN LIGASE ATL6"/>
    <property type="match status" value="1"/>
</dbReference>
<dbReference type="EC" id="2.3.2.27" evidence="4"/>
<accession>A0AAV8PQJ9</accession>
<dbReference type="Pfam" id="PF13639">
    <property type="entry name" value="zf-RING_2"/>
    <property type="match status" value="1"/>
</dbReference>
<keyword evidence="17" id="KW-0732">Signal</keyword>
<organism evidence="19 20">
    <name type="scientific">Ensete ventricosum</name>
    <name type="common">Abyssinian banana</name>
    <name type="synonym">Musa ensete</name>
    <dbReference type="NCBI Taxonomy" id="4639"/>
    <lineage>
        <taxon>Eukaryota</taxon>
        <taxon>Viridiplantae</taxon>
        <taxon>Streptophyta</taxon>
        <taxon>Embryophyta</taxon>
        <taxon>Tracheophyta</taxon>
        <taxon>Spermatophyta</taxon>
        <taxon>Magnoliopsida</taxon>
        <taxon>Liliopsida</taxon>
        <taxon>Zingiberales</taxon>
        <taxon>Musaceae</taxon>
        <taxon>Ensete</taxon>
    </lineage>
</organism>
<keyword evidence="8 14" id="KW-0863">Zinc-finger</keyword>
<proteinExistence type="inferred from homology"/>
<dbReference type="PROSITE" id="PS50089">
    <property type="entry name" value="ZF_RING_2"/>
    <property type="match status" value="1"/>
</dbReference>
<feature type="compositionally biased region" description="Basic and acidic residues" evidence="15">
    <location>
        <begin position="334"/>
        <end position="346"/>
    </location>
</feature>
<comment type="subcellular location">
    <subcellularLocation>
        <location evidence="2">Membrane</location>
        <topology evidence="2">Single-pass membrane protein</topology>
    </subcellularLocation>
</comment>
<dbReference type="GO" id="GO:0061630">
    <property type="term" value="F:ubiquitin protein ligase activity"/>
    <property type="evidence" value="ECO:0007669"/>
    <property type="project" value="UniProtKB-EC"/>
</dbReference>
<dbReference type="PANTHER" id="PTHR14155">
    <property type="entry name" value="RING FINGER DOMAIN-CONTAINING"/>
    <property type="match status" value="1"/>
</dbReference>
<evidence type="ECO:0000256" key="1">
    <source>
        <dbReference type="ARBA" id="ARBA00000900"/>
    </source>
</evidence>
<dbReference type="Gene3D" id="3.30.40.10">
    <property type="entry name" value="Zinc/RING finger domain, C3HC4 (zinc finger)"/>
    <property type="match status" value="1"/>
</dbReference>
<dbReference type="InterPro" id="IPR053238">
    <property type="entry name" value="RING-H2_zinc_finger"/>
</dbReference>
<comment type="similarity">
    <text evidence="13">Belongs to the RING-type zinc finger family. ATL subfamily.</text>
</comment>
<evidence type="ECO:0000256" key="10">
    <source>
        <dbReference type="ARBA" id="ARBA00022833"/>
    </source>
</evidence>
<keyword evidence="7" id="KW-0479">Metal-binding</keyword>
<feature type="domain" description="RING-type" evidence="18">
    <location>
        <begin position="140"/>
        <end position="182"/>
    </location>
</feature>
<feature type="compositionally biased region" description="Gly residues" evidence="15">
    <location>
        <begin position="323"/>
        <end position="332"/>
    </location>
</feature>
<evidence type="ECO:0000313" key="20">
    <source>
        <dbReference type="Proteomes" id="UP001222027"/>
    </source>
</evidence>
<evidence type="ECO:0000256" key="13">
    <source>
        <dbReference type="ARBA" id="ARBA00024209"/>
    </source>
</evidence>
<evidence type="ECO:0000256" key="8">
    <source>
        <dbReference type="ARBA" id="ARBA00022771"/>
    </source>
</evidence>
<gene>
    <name evidence="19" type="ORF">OPV22_009117</name>
</gene>
<evidence type="ECO:0000256" key="12">
    <source>
        <dbReference type="ARBA" id="ARBA00023136"/>
    </source>
</evidence>
<evidence type="ECO:0000256" key="4">
    <source>
        <dbReference type="ARBA" id="ARBA00012483"/>
    </source>
</evidence>
<dbReference type="GO" id="GO:0016020">
    <property type="term" value="C:membrane"/>
    <property type="evidence" value="ECO:0007669"/>
    <property type="project" value="UniProtKB-SubCell"/>
</dbReference>
<keyword evidence="11 16" id="KW-1133">Transmembrane helix</keyword>
<keyword evidence="10" id="KW-0862">Zinc</keyword>
<name>A0AAV8PQJ9_ENSVE</name>
<evidence type="ECO:0000256" key="16">
    <source>
        <dbReference type="SAM" id="Phobius"/>
    </source>
</evidence>
<dbReference type="AlphaFoldDB" id="A0AAV8PQJ9"/>
<keyword evidence="12 16" id="KW-0472">Membrane</keyword>
<dbReference type="SUPFAM" id="SSF57850">
    <property type="entry name" value="RING/U-box"/>
    <property type="match status" value="1"/>
</dbReference>
<dbReference type="InterPro" id="IPR013083">
    <property type="entry name" value="Znf_RING/FYVE/PHD"/>
</dbReference>
<evidence type="ECO:0000256" key="17">
    <source>
        <dbReference type="SAM" id="SignalP"/>
    </source>
</evidence>
<evidence type="ECO:0000256" key="3">
    <source>
        <dbReference type="ARBA" id="ARBA00004906"/>
    </source>
</evidence>
<keyword evidence="5" id="KW-0808">Transferase</keyword>
<sequence length="365" mass="38620">MATANHRRTPALAHGTASLPLLVLALVLVTPRCVDAQSSSQTPFGDGPYSGYNVKINPAIAALIIAFICGFFFLGFFSVYLRQCGSGSSSGTRPSGARESGAVSRRTVRAGILPEVLASFPTMAYSEAKEHKKGNDALECAVCLSEFADEDTLRWLPRCSHVFHVDCIDLWLDTHVTCPVCRANLAEPAAADSAAVACESTPAEEAGATEEGDLEAGRPSVGYRRWHSTGHEGEEVDRYTLRLPEHIRREIFTAAGLRRAASVAEPRVRGVASGSRGSRGGRSGRWGFLLRTFSVRRRADGTAVEGSSKRVYPSVEAPVDLALGGGGGGGGKPEPVKEETKEKEAAVAESPSASSSATSAAMERV</sequence>
<feature type="compositionally biased region" description="Low complexity" evidence="15">
    <location>
        <begin position="347"/>
        <end position="365"/>
    </location>
</feature>
<comment type="caution">
    <text evidence="19">The sequence shown here is derived from an EMBL/GenBank/DDBJ whole genome shotgun (WGS) entry which is preliminary data.</text>
</comment>
<evidence type="ECO:0000313" key="19">
    <source>
        <dbReference type="EMBL" id="KAJ8498565.1"/>
    </source>
</evidence>
<feature type="signal peptide" evidence="17">
    <location>
        <begin position="1"/>
        <end position="36"/>
    </location>
</feature>
<reference evidence="19 20" key="1">
    <citation type="submission" date="2022-12" db="EMBL/GenBank/DDBJ databases">
        <title>Chromosome-scale assembly of the Ensete ventricosum genome.</title>
        <authorList>
            <person name="Dussert Y."/>
            <person name="Stocks J."/>
            <person name="Wendawek A."/>
            <person name="Woldeyes F."/>
            <person name="Nichols R.A."/>
            <person name="Borrell J.S."/>
        </authorList>
    </citation>
    <scope>NUCLEOTIDE SEQUENCE [LARGE SCALE GENOMIC DNA]</scope>
    <source>
        <strain evidence="20">cv. Maze</strain>
        <tissue evidence="19">Seeds</tissue>
    </source>
</reference>
<evidence type="ECO:0000256" key="9">
    <source>
        <dbReference type="ARBA" id="ARBA00022786"/>
    </source>
</evidence>
<dbReference type="CDD" id="cd16461">
    <property type="entry name" value="RING-H2_EL5-like"/>
    <property type="match status" value="1"/>
</dbReference>
<keyword evidence="20" id="KW-1185">Reference proteome</keyword>
<dbReference type="Proteomes" id="UP001222027">
    <property type="component" value="Unassembled WGS sequence"/>
</dbReference>
<feature type="transmembrane region" description="Helical" evidence="16">
    <location>
        <begin position="60"/>
        <end position="81"/>
    </location>
</feature>
<dbReference type="EMBL" id="JAQQAF010000003">
    <property type="protein sequence ID" value="KAJ8498565.1"/>
    <property type="molecule type" value="Genomic_DNA"/>
</dbReference>
<keyword evidence="6 16" id="KW-0812">Transmembrane</keyword>
<dbReference type="GO" id="GO:0008270">
    <property type="term" value="F:zinc ion binding"/>
    <property type="evidence" value="ECO:0007669"/>
    <property type="project" value="UniProtKB-KW"/>
</dbReference>
<evidence type="ECO:0000256" key="7">
    <source>
        <dbReference type="ARBA" id="ARBA00022723"/>
    </source>
</evidence>
<evidence type="ECO:0000256" key="2">
    <source>
        <dbReference type="ARBA" id="ARBA00004167"/>
    </source>
</evidence>
<evidence type="ECO:0000256" key="6">
    <source>
        <dbReference type="ARBA" id="ARBA00022692"/>
    </source>
</evidence>
<comment type="catalytic activity">
    <reaction evidence="1">
        <text>S-ubiquitinyl-[E2 ubiquitin-conjugating enzyme]-L-cysteine + [acceptor protein]-L-lysine = [E2 ubiquitin-conjugating enzyme]-L-cysteine + N(6)-ubiquitinyl-[acceptor protein]-L-lysine.</text>
        <dbReference type="EC" id="2.3.2.27"/>
    </reaction>
</comment>
<comment type="pathway">
    <text evidence="3">Protein modification; protein ubiquitination.</text>
</comment>
<feature type="region of interest" description="Disordered" evidence="15">
    <location>
        <begin position="201"/>
        <end position="226"/>
    </location>
</feature>
<evidence type="ECO:0000259" key="18">
    <source>
        <dbReference type="PROSITE" id="PS50089"/>
    </source>
</evidence>
<evidence type="ECO:0000256" key="5">
    <source>
        <dbReference type="ARBA" id="ARBA00022679"/>
    </source>
</evidence>
<protein>
    <recommendedName>
        <fullName evidence="4">RING-type E3 ubiquitin transferase</fullName>
        <ecNumber evidence="4">2.3.2.27</ecNumber>
    </recommendedName>
</protein>
<keyword evidence="9" id="KW-0833">Ubl conjugation pathway</keyword>
<evidence type="ECO:0000256" key="11">
    <source>
        <dbReference type="ARBA" id="ARBA00022989"/>
    </source>
</evidence>
<dbReference type="SMART" id="SM00184">
    <property type="entry name" value="RING"/>
    <property type="match status" value="1"/>
</dbReference>
<feature type="region of interest" description="Disordered" evidence="15">
    <location>
        <begin position="319"/>
        <end position="365"/>
    </location>
</feature>